<organism evidence="2 3">
    <name type="scientific">Diaphorobacter aerolatus</name>
    <dbReference type="NCBI Taxonomy" id="1288495"/>
    <lineage>
        <taxon>Bacteria</taxon>
        <taxon>Pseudomonadati</taxon>
        <taxon>Pseudomonadota</taxon>
        <taxon>Betaproteobacteria</taxon>
        <taxon>Burkholderiales</taxon>
        <taxon>Comamonadaceae</taxon>
        <taxon>Diaphorobacter</taxon>
    </lineage>
</organism>
<dbReference type="AlphaFoldDB" id="A0A7H0GJE9"/>
<dbReference type="EMBL" id="CP060783">
    <property type="protein sequence ID" value="QNP48415.1"/>
    <property type="molecule type" value="Genomic_DNA"/>
</dbReference>
<feature type="region of interest" description="Disordered" evidence="1">
    <location>
        <begin position="300"/>
        <end position="321"/>
    </location>
</feature>
<proteinExistence type="predicted"/>
<protein>
    <submittedName>
        <fullName evidence="2">Uncharacterized protein</fullName>
    </submittedName>
</protein>
<evidence type="ECO:0000256" key="1">
    <source>
        <dbReference type="SAM" id="MobiDB-lite"/>
    </source>
</evidence>
<dbReference type="RefSeq" id="WP_187724013.1">
    <property type="nucleotide sequence ID" value="NZ_CP060783.1"/>
</dbReference>
<dbReference type="Proteomes" id="UP000516028">
    <property type="component" value="Chromosome"/>
</dbReference>
<evidence type="ECO:0000313" key="2">
    <source>
        <dbReference type="EMBL" id="QNP48415.1"/>
    </source>
</evidence>
<dbReference type="KEGG" id="daer:H9K75_21070"/>
<keyword evidence="3" id="KW-1185">Reference proteome</keyword>
<gene>
    <name evidence="2" type="ORF">H9K75_21070</name>
</gene>
<name>A0A7H0GJE9_9BURK</name>
<feature type="compositionally biased region" description="Basic and acidic residues" evidence="1">
    <location>
        <begin position="300"/>
        <end position="309"/>
    </location>
</feature>
<evidence type="ECO:0000313" key="3">
    <source>
        <dbReference type="Proteomes" id="UP000516028"/>
    </source>
</evidence>
<accession>A0A7H0GJE9</accession>
<sequence>MIDKLPEQLQEIYDLVFYKLKENHPESYDVLESYKNEPMHLVSFTTLHSCVSNIVNKNNDTKESELYKTFVTKISNKDQVAAIFHYFVPHIFTSFCVESLKSERKQEADKVSALGLEIQNCAKDSLINKYGFNFSSDDNSEPENTPEENPMEKGYYIFAEKLIENNPGELDYFRPLIEDFKPVFLDYIELATGVLKDSNTVYADYAKVVNSANNFAIKSEAHAQLLVDIMSPMSNTVLYNFKDEGKLRRFKMFTHQIDNLAARTLQSMKDNPDVEYKPVEEYNNLQKIIDAVKPLMDEVKAEPAPEQKVTRNPSPAGSPFASFTEVLNEQIKTMPPQKKGLFGLFGGKK</sequence>
<reference evidence="2 3" key="1">
    <citation type="submission" date="2020-08" db="EMBL/GenBank/DDBJ databases">
        <title>Genome sequence of Diaphorobacter aerolatus KACC 16536T.</title>
        <authorList>
            <person name="Hyun D.-W."/>
            <person name="Bae J.-W."/>
        </authorList>
    </citation>
    <scope>NUCLEOTIDE SEQUENCE [LARGE SCALE GENOMIC DNA]</scope>
    <source>
        <strain evidence="2 3">KACC 16536</strain>
    </source>
</reference>